<evidence type="ECO:0000256" key="5">
    <source>
        <dbReference type="ARBA" id="ARBA00017242"/>
    </source>
</evidence>
<dbReference type="SMART" id="SM00878">
    <property type="entry name" value="Biotin_carb_C"/>
    <property type="match status" value="1"/>
</dbReference>
<dbReference type="FunFam" id="3.40.50.20:FF:000010">
    <property type="entry name" value="Propionyl-CoA carboxylase subunit alpha"/>
    <property type="match status" value="1"/>
</dbReference>
<dbReference type="InterPro" id="IPR005481">
    <property type="entry name" value="BC-like_N"/>
</dbReference>
<evidence type="ECO:0000256" key="8">
    <source>
        <dbReference type="ARBA" id="ARBA00022840"/>
    </source>
</evidence>
<evidence type="ECO:0000256" key="13">
    <source>
        <dbReference type="PROSITE-ProRule" id="PRU00409"/>
    </source>
</evidence>
<dbReference type="FunFam" id="3.30.470.20:FF:000028">
    <property type="entry name" value="Methylcrotonoyl-CoA carboxylase subunit alpha, mitochondrial"/>
    <property type="match status" value="1"/>
</dbReference>
<dbReference type="InterPro" id="IPR011761">
    <property type="entry name" value="ATP-grasp"/>
</dbReference>
<evidence type="ECO:0000259" key="16">
    <source>
        <dbReference type="PROSITE" id="PS50979"/>
    </source>
</evidence>
<dbReference type="InterPro" id="IPR050856">
    <property type="entry name" value="Biotin_carboxylase_complex"/>
</dbReference>
<evidence type="ECO:0000256" key="10">
    <source>
        <dbReference type="ARBA" id="ARBA00023267"/>
    </source>
</evidence>
<evidence type="ECO:0000256" key="2">
    <source>
        <dbReference type="ARBA" id="ARBA00003761"/>
    </source>
</evidence>
<dbReference type="Pfam" id="PF02786">
    <property type="entry name" value="CPSase_L_D2"/>
    <property type="match status" value="1"/>
</dbReference>
<dbReference type="GO" id="GO:0004075">
    <property type="term" value="F:biotin carboxylase activity"/>
    <property type="evidence" value="ECO:0007669"/>
    <property type="project" value="UniProtKB-EC"/>
</dbReference>
<comment type="catalytic activity">
    <reaction evidence="12">
        <text>N(6)-biotinyl-L-lysyl-[protein] + hydrogencarbonate + ATP = N(6)-carboxybiotinyl-L-lysyl-[protein] + ADP + phosphate + H(+)</text>
        <dbReference type="Rhea" id="RHEA:13501"/>
        <dbReference type="Rhea" id="RHEA-COMP:10505"/>
        <dbReference type="Rhea" id="RHEA-COMP:10506"/>
        <dbReference type="ChEBI" id="CHEBI:15378"/>
        <dbReference type="ChEBI" id="CHEBI:17544"/>
        <dbReference type="ChEBI" id="CHEBI:30616"/>
        <dbReference type="ChEBI" id="CHEBI:43474"/>
        <dbReference type="ChEBI" id="CHEBI:83144"/>
        <dbReference type="ChEBI" id="CHEBI:83145"/>
        <dbReference type="ChEBI" id="CHEBI:456216"/>
        <dbReference type="EC" id="6.3.4.14"/>
    </reaction>
</comment>
<dbReference type="InterPro" id="IPR016185">
    <property type="entry name" value="PreATP-grasp_dom_sf"/>
</dbReference>
<dbReference type="Gene3D" id="3.30.1490.20">
    <property type="entry name" value="ATP-grasp fold, A domain"/>
    <property type="match status" value="1"/>
</dbReference>
<evidence type="ECO:0000313" key="17">
    <source>
        <dbReference type="EMBL" id="RDE25003.1"/>
    </source>
</evidence>
<dbReference type="PANTHER" id="PTHR18866:SF33">
    <property type="entry name" value="METHYLCROTONOYL-COA CARBOXYLASE SUBUNIT ALPHA, MITOCHONDRIAL-RELATED"/>
    <property type="match status" value="1"/>
</dbReference>
<dbReference type="PROSITE" id="PS50975">
    <property type="entry name" value="ATP_GRASP"/>
    <property type="match status" value="1"/>
</dbReference>
<comment type="caution">
    <text evidence="17">The sequence shown here is derived from an EMBL/GenBank/DDBJ whole genome shotgun (WGS) entry which is preliminary data.</text>
</comment>
<dbReference type="Pfam" id="PF00289">
    <property type="entry name" value="Biotin_carb_N"/>
    <property type="match status" value="1"/>
</dbReference>
<evidence type="ECO:0000256" key="9">
    <source>
        <dbReference type="ARBA" id="ARBA00022946"/>
    </source>
</evidence>
<evidence type="ECO:0000259" key="14">
    <source>
        <dbReference type="PROSITE" id="PS50968"/>
    </source>
</evidence>
<dbReference type="InterPro" id="IPR000089">
    <property type="entry name" value="Biotin_lipoyl"/>
</dbReference>
<evidence type="ECO:0000256" key="6">
    <source>
        <dbReference type="ARBA" id="ARBA00022598"/>
    </source>
</evidence>
<dbReference type="PROSITE" id="PS50979">
    <property type="entry name" value="BC"/>
    <property type="match status" value="1"/>
</dbReference>
<dbReference type="InterPro" id="IPR011053">
    <property type="entry name" value="Single_hybrid_motif"/>
</dbReference>
<dbReference type="EMBL" id="QQOH01000001">
    <property type="protein sequence ID" value="RDE25003.1"/>
    <property type="molecule type" value="Genomic_DNA"/>
</dbReference>
<feature type="domain" description="ATP-grasp" evidence="15">
    <location>
        <begin position="120"/>
        <end position="317"/>
    </location>
</feature>
<name>A0A369WV51_9GAMM</name>
<dbReference type="InterPro" id="IPR005479">
    <property type="entry name" value="CPAse_ATP-bd"/>
</dbReference>
<dbReference type="OrthoDB" id="9763189at2"/>
<dbReference type="PANTHER" id="PTHR18866">
    <property type="entry name" value="CARBOXYLASE:PYRUVATE/ACETYL-COA/PROPIONYL-COA CARBOXYLASE"/>
    <property type="match status" value="1"/>
</dbReference>
<keyword evidence="8 13" id="KW-0067">ATP-binding</keyword>
<dbReference type="Proteomes" id="UP000253769">
    <property type="component" value="Unassembled WGS sequence"/>
</dbReference>
<comment type="subunit">
    <text evidence="4">Acetyl-CoA carboxylase is a heterohexamer of biotin carboxyl carrier protein, biotin carboxylase and the two subunits of carboxyl transferase in a 2:2 complex.</text>
</comment>
<dbReference type="PROSITE" id="PS00867">
    <property type="entry name" value="CPSASE_2"/>
    <property type="match status" value="1"/>
</dbReference>
<organism evidence="17 18">
    <name type="scientific">Motiliproteus coralliicola</name>
    <dbReference type="NCBI Taxonomy" id="2283196"/>
    <lineage>
        <taxon>Bacteria</taxon>
        <taxon>Pseudomonadati</taxon>
        <taxon>Pseudomonadota</taxon>
        <taxon>Gammaproteobacteria</taxon>
        <taxon>Oceanospirillales</taxon>
        <taxon>Oceanospirillaceae</taxon>
        <taxon>Motiliproteus</taxon>
    </lineage>
</organism>
<feature type="domain" description="Biotin carboxylation" evidence="16">
    <location>
        <begin position="1"/>
        <end position="447"/>
    </location>
</feature>
<evidence type="ECO:0000256" key="3">
    <source>
        <dbReference type="ARBA" id="ARBA00004956"/>
    </source>
</evidence>
<evidence type="ECO:0000259" key="15">
    <source>
        <dbReference type="PROSITE" id="PS50975"/>
    </source>
</evidence>
<dbReference type="NCBIfam" id="NF006367">
    <property type="entry name" value="PRK08591.1"/>
    <property type="match status" value="1"/>
</dbReference>
<dbReference type="Gene3D" id="3.40.50.20">
    <property type="match status" value="1"/>
</dbReference>
<keyword evidence="7 13" id="KW-0547">Nucleotide-binding</keyword>
<proteinExistence type="predicted"/>
<dbReference type="PROSITE" id="PS00188">
    <property type="entry name" value="BIOTIN"/>
    <property type="match status" value="1"/>
</dbReference>
<protein>
    <recommendedName>
        <fullName evidence="5">Biotin carboxylase</fullName>
    </recommendedName>
    <alternativeName>
        <fullName evidence="11">Acetyl-coenzyme A carboxylase biotin carboxylase subunit A</fullName>
    </alternativeName>
</protein>
<evidence type="ECO:0000256" key="1">
    <source>
        <dbReference type="ARBA" id="ARBA00001953"/>
    </source>
</evidence>
<comment type="function">
    <text evidence="2">This protein is a component of the acetyl coenzyme A carboxylase complex; first, biotin carboxylase catalyzes the carboxylation of the carrier protein and then the transcarboxylase transfers the carboxyl group to form malonyl-CoA.</text>
</comment>
<comment type="cofactor">
    <cofactor evidence="1">
        <name>biotin</name>
        <dbReference type="ChEBI" id="CHEBI:57586"/>
    </cofactor>
</comment>
<dbReference type="SUPFAM" id="SSF51230">
    <property type="entry name" value="Single hybrid motif"/>
    <property type="match status" value="1"/>
</dbReference>
<dbReference type="SUPFAM" id="SSF56059">
    <property type="entry name" value="Glutathione synthetase ATP-binding domain-like"/>
    <property type="match status" value="1"/>
</dbReference>
<dbReference type="Gene3D" id="2.40.50.100">
    <property type="match status" value="1"/>
</dbReference>
<evidence type="ECO:0000313" key="18">
    <source>
        <dbReference type="Proteomes" id="UP000253769"/>
    </source>
</evidence>
<feature type="domain" description="Lipoyl-binding" evidence="14">
    <location>
        <begin position="585"/>
        <end position="657"/>
    </location>
</feature>
<dbReference type="InterPro" id="IPR011764">
    <property type="entry name" value="Biotin_carboxylation_dom"/>
</dbReference>
<keyword evidence="18" id="KW-1185">Reference proteome</keyword>
<keyword evidence="6" id="KW-0436">Ligase</keyword>
<keyword evidence="10" id="KW-0092">Biotin</keyword>
<evidence type="ECO:0000256" key="11">
    <source>
        <dbReference type="ARBA" id="ARBA00033786"/>
    </source>
</evidence>
<dbReference type="FunFam" id="3.30.1490.20:FF:000003">
    <property type="entry name" value="acetyl-CoA carboxylase isoform X1"/>
    <property type="match status" value="1"/>
</dbReference>
<comment type="pathway">
    <text evidence="3">Lipid metabolism; malonyl-CoA biosynthesis; malonyl-CoA from acetyl-CoA: step 1/1.</text>
</comment>
<gene>
    <name evidence="17" type="ORF">DV711_05385</name>
</gene>
<dbReference type="Gene3D" id="3.30.470.20">
    <property type="entry name" value="ATP-grasp fold, B domain"/>
    <property type="match status" value="1"/>
</dbReference>
<dbReference type="SUPFAM" id="SSF51246">
    <property type="entry name" value="Rudiment single hybrid motif"/>
    <property type="match status" value="1"/>
</dbReference>
<reference evidence="17 18" key="1">
    <citation type="submission" date="2018-07" db="EMBL/GenBank/DDBJ databases">
        <title>Motiliproteus coralliicola sp. nov., a bacterium isolated from Coral.</title>
        <authorList>
            <person name="Wang G."/>
        </authorList>
    </citation>
    <scope>NUCLEOTIDE SEQUENCE [LARGE SCALE GENOMIC DNA]</scope>
    <source>
        <strain evidence="17 18">C34</strain>
    </source>
</reference>
<dbReference type="SUPFAM" id="SSF52440">
    <property type="entry name" value="PreATP-grasp domain"/>
    <property type="match status" value="1"/>
</dbReference>
<dbReference type="InterPro" id="IPR001882">
    <property type="entry name" value="Biotin_BS"/>
</dbReference>
<dbReference type="Gene3D" id="3.30.700.40">
    <property type="match status" value="1"/>
</dbReference>
<dbReference type="InterPro" id="IPR048429">
    <property type="entry name" value="MCC_alpha_BT"/>
</dbReference>
<dbReference type="CDD" id="cd06850">
    <property type="entry name" value="biotinyl_domain"/>
    <property type="match status" value="1"/>
</dbReference>
<dbReference type="RefSeq" id="WP_114694597.1">
    <property type="nucleotide sequence ID" value="NZ_QQOH01000001.1"/>
</dbReference>
<dbReference type="InterPro" id="IPR013815">
    <property type="entry name" value="ATP_grasp_subdomain_1"/>
</dbReference>
<dbReference type="AlphaFoldDB" id="A0A369WV51"/>
<dbReference type="PROSITE" id="PS50968">
    <property type="entry name" value="BIOTINYL_LIPOYL"/>
    <property type="match status" value="1"/>
</dbReference>
<sequence>MFTKILIANRGEIACRIIETAHKMGVKCVAVYSEADRNARHVALADEAFLLGPAPSRDSYLRIDKIIEAAKISGAQAVHPGYGFLSENAEFAKALAENGLAFIGPPVGAIEAMGSKSAAKTIMENAGVPLVPGYHGDDQSRELIKAEAARCGYPVLLKAVAGGGGKGMRVVWQESEFDEAFDAAKREGESSFNNGDLLVEKYLTKPRHVELQVFCDRHGNGVYLGDRDCSVQRRHQKVIEEAPAPNISDEIRKAMGESAVQAAKAIDYVGAGTVEFLYDEDGSYYFMEMNTRLQVEHPVTELVTRQDLVEWQLRVAAGQPLPLAQSDISLHGHSLEVRVYAEDPDADFTPATGTLDYLRTPVESKYVRVDTGVIEGDTVSHYYDPMIAKLIVWDESRELALTRMQQALEDYRICGLKTNLGFLSKLAGSESFRRFDVDTGFIERHHDQLFSNDEIDEQRYIALAACYLTLARKASSANQDDPTSPFNRLNSLRLNSQYAQPYELTHGENNHAVSVLEQDQDFLIRVDNSEFQVKGQLSGDQLSATLNGHRFSVSVFQKEADITLFHDGCQFECQRHVEIHGDAEGEQAGSLAAPMTGTVVAVLKQAGDQVEAGEGLIVIEAMKMEQTISAPFDGTVSEVFFNAGDLVDEGAELLGLEPCGEE</sequence>
<dbReference type="FunFam" id="2.40.50.100:FF:000003">
    <property type="entry name" value="Acetyl-CoA carboxylase biotin carboxyl carrier protein"/>
    <property type="match status" value="1"/>
</dbReference>
<dbReference type="Pfam" id="PF02785">
    <property type="entry name" value="Biotin_carb_C"/>
    <property type="match status" value="1"/>
</dbReference>
<dbReference type="GO" id="GO:0005524">
    <property type="term" value="F:ATP binding"/>
    <property type="evidence" value="ECO:0007669"/>
    <property type="project" value="UniProtKB-UniRule"/>
</dbReference>
<evidence type="ECO:0000256" key="4">
    <source>
        <dbReference type="ARBA" id="ARBA00011750"/>
    </source>
</evidence>
<dbReference type="InterPro" id="IPR005482">
    <property type="entry name" value="Biotin_COase_C"/>
</dbReference>
<dbReference type="GO" id="GO:0046872">
    <property type="term" value="F:metal ion binding"/>
    <property type="evidence" value="ECO:0007669"/>
    <property type="project" value="InterPro"/>
</dbReference>
<accession>A0A369WV51</accession>
<dbReference type="Pfam" id="PF21139">
    <property type="entry name" value="BT_MCC_alpha"/>
    <property type="match status" value="1"/>
</dbReference>
<evidence type="ECO:0000256" key="7">
    <source>
        <dbReference type="ARBA" id="ARBA00022741"/>
    </source>
</evidence>
<keyword evidence="9" id="KW-0809">Transit peptide</keyword>
<dbReference type="Pfam" id="PF00364">
    <property type="entry name" value="Biotin_lipoyl"/>
    <property type="match status" value="1"/>
</dbReference>
<dbReference type="InterPro" id="IPR011054">
    <property type="entry name" value="Rudment_hybrid_motif"/>
</dbReference>
<evidence type="ECO:0000256" key="12">
    <source>
        <dbReference type="ARBA" id="ARBA00048600"/>
    </source>
</evidence>